<dbReference type="AlphaFoldDB" id="A0A453L8U4"/>
<evidence type="ECO:0000313" key="2">
    <source>
        <dbReference type="Proteomes" id="UP000015105"/>
    </source>
</evidence>
<reference evidence="1" key="4">
    <citation type="submission" date="2019-03" db="UniProtKB">
        <authorList>
            <consortium name="EnsemblPlants"/>
        </authorList>
    </citation>
    <scope>IDENTIFICATION</scope>
</reference>
<dbReference type="PANTHER" id="PTHR18868">
    <property type="entry name" value="OS07G0665300 PROTEIN-RELATED"/>
    <property type="match status" value="1"/>
</dbReference>
<reference evidence="1" key="3">
    <citation type="journal article" date="2017" name="Nature">
        <title>Genome sequence of the progenitor of the wheat D genome Aegilops tauschii.</title>
        <authorList>
            <person name="Luo M.C."/>
            <person name="Gu Y.Q."/>
            <person name="Puiu D."/>
            <person name="Wang H."/>
            <person name="Twardziok S.O."/>
            <person name="Deal K.R."/>
            <person name="Huo N."/>
            <person name="Zhu T."/>
            <person name="Wang L."/>
            <person name="Wang Y."/>
            <person name="McGuire P.E."/>
            <person name="Liu S."/>
            <person name="Long H."/>
            <person name="Ramasamy R.K."/>
            <person name="Rodriguez J.C."/>
            <person name="Van S.L."/>
            <person name="Yuan L."/>
            <person name="Wang Z."/>
            <person name="Xia Z."/>
            <person name="Xiao L."/>
            <person name="Anderson O.D."/>
            <person name="Ouyang S."/>
            <person name="Liang Y."/>
            <person name="Zimin A.V."/>
            <person name="Pertea G."/>
            <person name="Qi P."/>
            <person name="Bennetzen J.L."/>
            <person name="Dai X."/>
            <person name="Dawson M.W."/>
            <person name="Muller H.G."/>
            <person name="Kugler K."/>
            <person name="Rivarola-Duarte L."/>
            <person name="Spannagl M."/>
            <person name="Mayer K.F.X."/>
            <person name="Lu F.H."/>
            <person name="Bevan M.W."/>
            <person name="Leroy P."/>
            <person name="Li P."/>
            <person name="You F.M."/>
            <person name="Sun Q."/>
            <person name="Liu Z."/>
            <person name="Lyons E."/>
            <person name="Wicker T."/>
            <person name="Salzberg S.L."/>
            <person name="Devos K.M."/>
            <person name="Dvorak J."/>
        </authorList>
    </citation>
    <scope>NUCLEOTIDE SEQUENCE [LARGE SCALE GENOMIC DNA]</scope>
    <source>
        <strain evidence="1">cv. AL8/78</strain>
    </source>
</reference>
<keyword evidence="2" id="KW-1185">Reference proteome</keyword>
<organism evidence="1 2">
    <name type="scientific">Aegilops tauschii subsp. strangulata</name>
    <name type="common">Goatgrass</name>
    <dbReference type="NCBI Taxonomy" id="200361"/>
    <lineage>
        <taxon>Eukaryota</taxon>
        <taxon>Viridiplantae</taxon>
        <taxon>Streptophyta</taxon>
        <taxon>Embryophyta</taxon>
        <taxon>Tracheophyta</taxon>
        <taxon>Spermatophyta</taxon>
        <taxon>Magnoliopsida</taxon>
        <taxon>Liliopsida</taxon>
        <taxon>Poales</taxon>
        <taxon>Poaceae</taxon>
        <taxon>BOP clade</taxon>
        <taxon>Pooideae</taxon>
        <taxon>Triticodae</taxon>
        <taxon>Triticeae</taxon>
        <taxon>Triticinae</taxon>
        <taxon>Aegilops</taxon>
    </lineage>
</organism>
<reference evidence="2" key="1">
    <citation type="journal article" date="2014" name="Science">
        <title>Ancient hybridizations among the ancestral genomes of bread wheat.</title>
        <authorList>
            <consortium name="International Wheat Genome Sequencing Consortium,"/>
            <person name="Marcussen T."/>
            <person name="Sandve S.R."/>
            <person name="Heier L."/>
            <person name="Spannagl M."/>
            <person name="Pfeifer M."/>
            <person name="Jakobsen K.S."/>
            <person name="Wulff B.B."/>
            <person name="Steuernagel B."/>
            <person name="Mayer K.F."/>
            <person name="Olsen O.A."/>
        </authorList>
    </citation>
    <scope>NUCLEOTIDE SEQUENCE [LARGE SCALE GENOMIC DNA]</scope>
    <source>
        <strain evidence="2">cv. AL8/78</strain>
    </source>
</reference>
<name>A0A453L8U4_AEGTS</name>
<protein>
    <submittedName>
        <fullName evidence="1">Uncharacterized protein</fullName>
    </submittedName>
</protein>
<accession>A0A453L8U4</accession>
<dbReference type="Proteomes" id="UP000015105">
    <property type="component" value="Chromosome 5D"/>
</dbReference>
<proteinExistence type="predicted"/>
<evidence type="ECO:0000313" key="1">
    <source>
        <dbReference type="EnsemblPlants" id="AET5Gv20676500.30"/>
    </source>
</evidence>
<dbReference type="Gramene" id="AET5Gv20676500.30">
    <property type="protein sequence ID" value="AET5Gv20676500.30"/>
    <property type="gene ID" value="AET5Gv20676500"/>
</dbReference>
<reference evidence="2" key="2">
    <citation type="journal article" date="2017" name="Nat. Plants">
        <title>The Aegilops tauschii genome reveals multiple impacts of transposons.</title>
        <authorList>
            <person name="Zhao G."/>
            <person name="Zou C."/>
            <person name="Li K."/>
            <person name="Wang K."/>
            <person name="Li T."/>
            <person name="Gao L."/>
            <person name="Zhang X."/>
            <person name="Wang H."/>
            <person name="Yang Z."/>
            <person name="Liu X."/>
            <person name="Jiang W."/>
            <person name="Mao L."/>
            <person name="Kong X."/>
            <person name="Jiao Y."/>
            <person name="Jia J."/>
        </authorList>
    </citation>
    <scope>NUCLEOTIDE SEQUENCE [LARGE SCALE GENOMIC DNA]</scope>
    <source>
        <strain evidence="2">cv. AL8/78</strain>
    </source>
</reference>
<dbReference type="EnsemblPlants" id="AET5Gv20676500.30">
    <property type="protein sequence ID" value="AET5Gv20676500.30"/>
    <property type="gene ID" value="AET5Gv20676500"/>
</dbReference>
<sequence length="38" mass="4085">CTGLFIDWNGCTTILTSASLIRDPNDGNKIAENLKVCS</sequence>
<dbReference type="PANTHER" id="PTHR18868:SF49">
    <property type="entry name" value="OS11G0147200 PROTEIN"/>
    <property type="match status" value="1"/>
</dbReference>
<reference evidence="1" key="5">
    <citation type="journal article" date="2021" name="G3 (Bethesda)">
        <title>Aegilops tauschii genome assembly Aet v5.0 features greater sequence contiguity and improved annotation.</title>
        <authorList>
            <person name="Wang L."/>
            <person name="Zhu T."/>
            <person name="Rodriguez J.C."/>
            <person name="Deal K.R."/>
            <person name="Dubcovsky J."/>
            <person name="McGuire P.E."/>
            <person name="Lux T."/>
            <person name="Spannagl M."/>
            <person name="Mayer K.F.X."/>
            <person name="Baldrich P."/>
            <person name="Meyers B.C."/>
            <person name="Huo N."/>
            <person name="Gu Y.Q."/>
            <person name="Zhou H."/>
            <person name="Devos K.M."/>
            <person name="Bennetzen J.L."/>
            <person name="Unver T."/>
            <person name="Budak H."/>
            <person name="Gulick P.J."/>
            <person name="Galiba G."/>
            <person name="Kalapos B."/>
            <person name="Nelson D.R."/>
            <person name="Li P."/>
            <person name="You F.M."/>
            <person name="Luo M.C."/>
            <person name="Dvorak J."/>
        </authorList>
    </citation>
    <scope>NUCLEOTIDE SEQUENCE [LARGE SCALE GENOMIC DNA]</scope>
    <source>
        <strain evidence="1">cv. AL8/78</strain>
    </source>
</reference>